<dbReference type="AlphaFoldDB" id="A0A317K865"/>
<evidence type="ECO:0000259" key="9">
    <source>
        <dbReference type="PROSITE" id="PS51387"/>
    </source>
</evidence>
<evidence type="ECO:0000256" key="5">
    <source>
        <dbReference type="PIRSR" id="PIRSR625650-2"/>
    </source>
</evidence>
<evidence type="ECO:0000256" key="3">
    <source>
        <dbReference type="ARBA" id="ARBA00022827"/>
    </source>
</evidence>
<dbReference type="PROSITE" id="PS51387">
    <property type="entry name" value="FAD_PCMH"/>
    <property type="match status" value="1"/>
</dbReference>
<protein>
    <submittedName>
        <fullName evidence="10">FAD-binding oxidoreductase</fullName>
    </submittedName>
</protein>
<evidence type="ECO:0000256" key="7">
    <source>
        <dbReference type="PIRSR" id="PIRSR625650-4"/>
    </source>
</evidence>
<keyword evidence="2" id="KW-0285">Flavoprotein</keyword>
<comment type="caution">
    <text evidence="10">The sequence shown here is derived from an EMBL/GenBank/DDBJ whole genome shotgun (WGS) entry which is preliminary data.</text>
</comment>
<dbReference type="Pfam" id="PF02913">
    <property type="entry name" value="FAD-oxidase_C"/>
    <property type="match status" value="1"/>
</dbReference>
<dbReference type="RefSeq" id="WP_109945267.1">
    <property type="nucleotide sequence ID" value="NZ_QGGF01000240.1"/>
</dbReference>
<sequence length="545" mass="58662">MAGKHRSWWGWGYVEDAVTGAEAAALADRVRTLLPDVDLTEHVAPPVAELGLRPPRVDPPTSLARLCSTHPADRAAHTHGKAFRDVVRNLHGEVHDPPDLVVRPATEQDVVDVLDWCAGRDIAVIPYGGGSSVVGGVEPRLDDGYPAAVSLDLGRLDRVLEVDPTSRAARIQAGVFGPALEDQLRRHDLTLRHFPQSFEFSTLGGWLATRAGGHYATVLTHIDDLVESLRVITPAGTSQSRRLPGSGAGPSPDRLFLGSEGVLGVITEAWMRLQDRPRWRADASVHFTDYGEAVAATRAIAQSALHPSNCRLLDPAEALLNAGVATTGGVLVLGFESADHPVTPWLDRAVELCRDHGGTLPEPPRSDDSSGPRQRTAAADAWRSAFLRMPYQRDALAARSMIVETFETACTWDRFPALRAAVLDAAGDALRAVAATGVVTCRFTHVYPDGPAPYFGVYATGRWGATVGQWDQIKHAVSDALLAAGGTITHHHAVGRDHRPWYDRQRPDPVALALRAAKSALDPSWILNPGVLVDPPADLGRPRDA</sequence>
<dbReference type="SUPFAM" id="SSF55103">
    <property type="entry name" value="FAD-linked oxidases, C-terminal domain"/>
    <property type="match status" value="1"/>
</dbReference>
<feature type="binding site" evidence="5">
    <location>
        <position position="393"/>
    </location>
    <ligand>
        <name>substrate</name>
    </ligand>
</feature>
<dbReference type="Proteomes" id="UP000245683">
    <property type="component" value="Unassembled WGS sequence"/>
</dbReference>
<evidence type="ECO:0000256" key="8">
    <source>
        <dbReference type="SAM" id="MobiDB-lite"/>
    </source>
</evidence>
<dbReference type="PANTHER" id="PTHR46568:SF1">
    <property type="entry name" value="ALKYLDIHYDROXYACETONEPHOSPHATE SYNTHASE, PEROXISOMAL"/>
    <property type="match status" value="1"/>
</dbReference>
<evidence type="ECO:0000256" key="1">
    <source>
        <dbReference type="ARBA" id="ARBA00008000"/>
    </source>
</evidence>
<dbReference type="InterPro" id="IPR025650">
    <property type="entry name" value="Alkyl-DHAP_Synthase"/>
</dbReference>
<dbReference type="Gene3D" id="3.30.300.330">
    <property type="match status" value="1"/>
</dbReference>
<dbReference type="InterPro" id="IPR016166">
    <property type="entry name" value="FAD-bd_PCMH"/>
</dbReference>
<proteinExistence type="inferred from homology"/>
<dbReference type="InterPro" id="IPR016169">
    <property type="entry name" value="FAD-bd_PCMH_sub2"/>
</dbReference>
<evidence type="ECO:0000256" key="6">
    <source>
        <dbReference type="PIRSR" id="PIRSR625650-3"/>
    </source>
</evidence>
<accession>A0A317K865</accession>
<dbReference type="InterPro" id="IPR036318">
    <property type="entry name" value="FAD-bd_PCMH-like_sf"/>
</dbReference>
<evidence type="ECO:0000256" key="2">
    <source>
        <dbReference type="ARBA" id="ARBA00022630"/>
    </source>
</evidence>
<feature type="binding site" evidence="6">
    <location>
        <begin position="260"/>
        <end position="266"/>
    </location>
    <ligand>
        <name>FAD</name>
        <dbReference type="ChEBI" id="CHEBI:57692"/>
    </ligand>
</feature>
<feature type="region of interest" description="Disordered" evidence="8">
    <location>
        <begin position="356"/>
        <end position="375"/>
    </location>
</feature>
<dbReference type="InterPro" id="IPR016164">
    <property type="entry name" value="FAD-linked_Oxase-like_C"/>
</dbReference>
<feature type="domain" description="FAD-binding PCMH-type" evidence="9">
    <location>
        <begin position="94"/>
        <end position="276"/>
    </location>
</feature>
<evidence type="ECO:0000313" key="10">
    <source>
        <dbReference type="EMBL" id="PWU47343.1"/>
    </source>
</evidence>
<comment type="similarity">
    <text evidence="1">Belongs to the FAD-binding oxidoreductase/transferase type 4 family.</text>
</comment>
<keyword evidence="11" id="KW-1185">Reference proteome</keyword>
<feature type="active site" description="Proton donor/acceptor" evidence="4">
    <location>
        <position position="454"/>
    </location>
</feature>
<dbReference type="Gene3D" id="3.30.465.10">
    <property type="match status" value="1"/>
</dbReference>
<dbReference type="PANTHER" id="PTHR46568">
    <property type="entry name" value="ALKYLDIHYDROXYACETONEPHOSPHATE SYNTHASE, PEROXISOMAL"/>
    <property type="match status" value="1"/>
</dbReference>
<organism evidence="10 11">
    <name type="scientific">Micromonospora globispora</name>
    <dbReference type="NCBI Taxonomy" id="1450148"/>
    <lineage>
        <taxon>Bacteria</taxon>
        <taxon>Bacillati</taxon>
        <taxon>Actinomycetota</taxon>
        <taxon>Actinomycetes</taxon>
        <taxon>Micromonosporales</taxon>
        <taxon>Micromonosporaceae</taxon>
        <taxon>Micromonospora</taxon>
    </lineage>
</organism>
<dbReference type="OrthoDB" id="9811557at2"/>
<dbReference type="SUPFAM" id="SSF56176">
    <property type="entry name" value="FAD-binding/transporter-associated domain-like"/>
    <property type="match status" value="1"/>
</dbReference>
<dbReference type="GO" id="GO:0008609">
    <property type="term" value="F:alkylglycerone-phosphate synthase activity"/>
    <property type="evidence" value="ECO:0007669"/>
    <property type="project" value="InterPro"/>
</dbReference>
<reference evidence="11" key="1">
    <citation type="submission" date="2018-05" db="EMBL/GenBank/DDBJ databases">
        <title>Micromonospora globispora sp. nov. and Micromonospora rugosa sp. nov., isolated from marine sediment.</title>
        <authorList>
            <person name="Carro L."/>
            <person name="Aysel V."/>
            <person name="Cetin D."/>
            <person name="Igual J.M."/>
            <person name="Klenk H.-P."/>
            <person name="Trujillo M.E."/>
            <person name="Sahin N."/>
        </authorList>
    </citation>
    <scope>NUCLEOTIDE SEQUENCE [LARGE SCALE GENOMIC DNA]</scope>
    <source>
        <strain evidence="11">S2904</strain>
    </source>
</reference>
<comment type="cofactor">
    <cofactor evidence="6">
        <name>FAD</name>
        <dbReference type="ChEBI" id="CHEBI:57692"/>
    </cofactor>
</comment>
<dbReference type="InterPro" id="IPR004113">
    <property type="entry name" value="FAD-bd_oxidored_4_C"/>
</dbReference>
<name>A0A317K865_9ACTN</name>
<dbReference type="GO" id="GO:0071949">
    <property type="term" value="F:FAD binding"/>
    <property type="evidence" value="ECO:0007669"/>
    <property type="project" value="InterPro"/>
</dbReference>
<dbReference type="InterPro" id="IPR006094">
    <property type="entry name" value="Oxid_FAD_bind_N"/>
</dbReference>
<keyword evidence="3 6" id="KW-0274">FAD</keyword>
<dbReference type="EMBL" id="QGSV01000193">
    <property type="protein sequence ID" value="PWU47343.1"/>
    <property type="molecule type" value="Genomic_DNA"/>
</dbReference>
<dbReference type="Pfam" id="PF01565">
    <property type="entry name" value="FAD_binding_4"/>
    <property type="match status" value="1"/>
</dbReference>
<evidence type="ECO:0000256" key="4">
    <source>
        <dbReference type="PIRSR" id="PIRSR625650-1"/>
    </source>
</evidence>
<feature type="site" description="Important for enzyme activity" evidence="7">
    <location>
        <position position="311"/>
    </location>
</feature>
<feature type="binding site" evidence="6">
    <location>
        <begin position="126"/>
        <end position="132"/>
    </location>
    <ligand>
        <name>FAD</name>
        <dbReference type="ChEBI" id="CHEBI:57692"/>
    </ligand>
</feature>
<dbReference type="GO" id="GO:0008610">
    <property type="term" value="P:lipid biosynthetic process"/>
    <property type="evidence" value="ECO:0007669"/>
    <property type="project" value="InterPro"/>
</dbReference>
<evidence type="ECO:0000313" key="11">
    <source>
        <dbReference type="Proteomes" id="UP000245683"/>
    </source>
</evidence>
<gene>
    <name evidence="10" type="ORF">DLJ46_14950</name>
</gene>